<accession>A0AAE6RGY7</accession>
<dbReference type="KEGG" id="rte:GSU10_00945"/>
<dbReference type="GO" id="GO:0016020">
    <property type="term" value="C:membrane"/>
    <property type="evidence" value="ECO:0007669"/>
    <property type="project" value="UniProtKB-SubCell"/>
</dbReference>
<organism evidence="7 8">
    <name type="scientific">Rathayibacter tanaceti</name>
    <dbReference type="NCBI Taxonomy" id="1671680"/>
    <lineage>
        <taxon>Bacteria</taxon>
        <taxon>Bacillati</taxon>
        <taxon>Actinomycetota</taxon>
        <taxon>Actinomycetes</taxon>
        <taxon>Micrococcales</taxon>
        <taxon>Microbacteriaceae</taxon>
        <taxon>Rathayibacter</taxon>
    </lineage>
</organism>
<evidence type="ECO:0000256" key="3">
    <source>
        <dbReference type="ARBA" id="ARBA00022989"/>
    </source>
</evidence>
<dbReference type="Gene3D" id="1.10.287.950">
    <property type="entry name" value="Methyl-accepting chemotaxis protein"/>
    <property type="match status" value="1"/>
</dbReference>
<feature type="region of interest" description="Disordered" evidence="5">
    <location>
        <begin position="77"/>
        <end position="120"/>
    </location>
</feature>
<dbReference type="InterPro" id="IPR023908">
    <property type="entry name" value="xxxLxxG_rpt"/>
</dbReference>
<proteinExistence type="predicted"/>
<evidence type="ECO:0000256" key="5">
    <source>
        <dbReference type="SAM" id="MobiDB-lite"/>
    </source>
</evidence>
<evidence type="ECO:0000256" key="2">
    <source>
        <dbReference type="ARBA" id="ARBA00022692"/>
    </source>
</evidence>
<protein>
    <recommendedName>
        <fullName evidence="9">YhgE/Pip domain-containing protein</fullName>
    </recommendedName>
</protein>
<evidence type="ECO:0000313" key="8">
    <source>
        <dbReference type="Proteomes" id="UP000465031"/>
    </source>
</evidence>
<dbReference type="InterPro" id="IPR051328">
    <property type="entry name" value="T7SS_ABC-Transporter"/>
</dbReference>
<gene>
    <name evidence="7" type="ORF">GSU10_00945</name>
</gene>
<evidence type="ECO:0000313" key="7">
    <source>
        <dbReference type="EMBL" id="QHC54369.1"/>
    </source>
</evidence>
<dbReference type="Gene3D" id="3.40.1710.10">
    <property type="entry name" value="abc type-2 transporter like domain"/>
    <property type="match status" value="1"/>
</dbReference>
<dbReference type="Proteomes" id="UP000465031">
    <property type="component" value="Chromosome"/>
</dbReference>
<dbReference type="PANTHER" id="PTHR43077:SF10">
    <property type="entry name" value="TRANSPORT PERMEASE PROTEIN"/>
    <property type="match status" value="1"/>
</dbReference>
<feature type="transmembrane region" description="Helical" evidence="6">
    <location>
        <begin position="565"/>
        <end position="587"/>
    </location>
</feature>
<evidence type="ECO:0000256" key="1">
    <source>
        <dbReference type="ARBA" id="ARBA00004141"/>
    </source>
</evidence>
<feature type="transmembrane region" description="Helical" evidence="6">
    <location>
        <begin position="635"/>
        <end position="659"/>
    </location>
</feature>
<keyword evidence="2 6" id="KW-0812">Transmembrane</keyword>
<dbReference type="RefSeq" id="WP_132504692.1">
    <property type="nucleotide sequence ID" value="NZ_CP047186.1"/>
</dbReference>
<feature type="transmembrane region" description="Helical" evidence="6">
    <location>
        <begin position="666"/>
        <end position="688"/>
    </location>
</feature>
<feature type="compositionally biased region" description="Low complexity" evidence="5">
    <location>
        <begin position="83"/>
        <end position="110"/>
    </location>
</feature>
<feature type="transmembrane region" description="Helical" evidence="6">
    <location>
        <begin position="15"/>
        <end position="39"/>
    </location>
</feature>
<evidence type="ECO:0000256" key="4">
    <source>
        <dbReference type="ARBA" id="ARBA00023136"/>
    </source>
</evidence>
<feature type="transmembrane region" description="Helical" evidence="6">
    <location>
        <begin position="715"/>
        <end position="737"/>
    </location>
</feature>
<keyword evidence="4 6" id="KW-0472">Membrane</keyword>
<reference evidence="8" key="1">
    <citation type="submission" date="2019-12" db="EMBL/GenBank/DDBJ databases">
        <title>Complete and draft genome sequences of new strains and members of some known species of the genus Rathayibacter isolated from plants.</title>
        <authorList>
            <person name="Tarlachkov S.V."/>
            <person name="Starodumova I.P."/>
            <person name="Dorofeeva L.V."/>
            <person name="Prisyazhnaya N.V."/>
            <person name="Leyn S."/>
            <person name="Zlamal J."/>
            <person name="Elan M."/>
            <person name="Osterman A.L."/>
            <person name="Nadler S."/>
            <person name="Subbotin S.A."/>
            <person name="Evtushenko L.I."/>
        </authorList>
    </citation>
    <scope>NUCLEOTIDE SEQUENCE [LARGE SCALE GENOMIC DNA]</scope>
    <source>
        <strain evidence="8">VKM Ac-2761</strain>
    </source>
</reference>
<evidence type="ECO:0000256" key="6">
    <source>
        <dbReference type="SAM" id="Phobius"/>
    </source>
</evidence>
<sequence>MALLSLERPRGVKKVSWLTILGIVLVPLVVGGLLVWALWNPTERLDRITAAVVNEDTPVEINGQTVPLGRQLAAGLVTGGGDSAASDPADSATPGATPSATPAPSETPAPNVSGSDSSGNFTWVLTDKDDAAKGLADGSYATVVTIPSSFSAAATSYSGDAAAATKATIDIATSEKAKLVDDAISATVTSTATSLLNTQLTTAYLQNIYVGFSTLNDQIGQAADGAGTLADGADQLGTGASGLADGTSSLADGIDELASGASSLSSGVAQLGTGASSLADGVGQLGTGASDLSGGVAQLATGARDSATGATALQGGASELAGGLDQLREGVQTTGAGTQQVATLSAGAATATSETFTALTGVLASCGTTECNAAKAVIASATGPTGAVTLTGQTAGAVAGIDAGIRTGGGGQPSLIDAVGQSATGARTLADGIGRLSGGLTQLADGADSAAGGAAQLSSGATTAASGARDLATGATTAAGGAADLADGASSAADGADQLADGATGVSDGAVQLADGSRSLATGLDSAVAQLPTYTDAESKNLADVVSDPVENASSTDDLFGASSVPFFATIALWLGALATFLVLAAFSHRALSSTRSSAALALSSSLPAIVIGVVQGLAVAIVMSSVAGLDPGRWVGFALLSMLAGASFATVNQGLVALLGGIGRFLSMVAAVIGLGAGIISTVPGLFDDVLGFLPLSAAQNALSGVVEGTEGTAGAVVGLVIWLLFGLLLTVAAIARRRVTSVRSLRRTAEA</sequence>
<name>A0AAE6RGY7_9MICO</name>
<dbReference type="AlphaFoldDB" id="A0AAE6RGY7"/>
<feature type="transmembrane region" description="Helical" evidence="6">
    <location>
        <begin position="599"/>
        <end position="623"/>
    </location>
</feature>
<dbReference type="EMBL" id="CP047186">
    <property type="protein sequence ID" value="QHC54369.1"/>
    <property type="molecule type" value="Genomic_DNA"/>
</dbReference>
<dbReference type="NCBIfam" id="TIGR03057">
    <property type="entry name" value="xxxLxxG_by_4"/>
    <property type="match status" value="5"/>
</dbReference>
<dbReference type="PANTHER" id="PTHR43077">
    <property type="entry name" value="TRANSPORT PERMEASE YVFS-RELATED"/>
    <property type="match status" value="1"/>
</dbReference>
<evidence type="ECO:0008006" key="9">
    <source>
        <dbReference type="Google" id="ProtNLM"/>
    </source>
</evidence>
<comment type="subcellular location">
    <subcellularLocation>
        <location evidence="1">Membrane</location>
        <topology evidence="1">Multi-pass membrane protein</topology>
    </subcellularLocation>
</comment>
<keyword evidence="3 6" id="KW-1133">Transmembrane helix</keyword>
<dbReference type="SUPFAM" id="SSF58104">
    <property type="entry name" value="Methyl-accepting chemotaxis protein (MCP) signaling domain"/>
    <property type="match status" value="1"/>
</dbReference>